<dbReference type="GO" id="GO:0003700">
    <property type="term" value="F:DNA-binding transcription factor activity"/>
    <property type="evidence" value="ECO:0007669"/>
    <property type="project" value="TreeGrafter"/>
</dbReference>
<gene>
    <name evidence="6" type="ORF">J2S35_000403</name>
</gene>
<accession>A0AAE3YGF0</accession>
<dbReference type="SUPFAM" id="SSF48498">
    <property type="entry name" value="Tetracyclin repressor-like, C-terminal domain"/>
    <property type="match status" value="1"/>
</dbReference>
<dbReference type="InterPro" id="IPR023772">
    <property type="entry name" value="DNA-bd_HTH_TetR-type_CS"/>
</dbReference>
<dbReference type="Pfam" id="PF00440">
    <property type="entry name" value="TetR_N"/>
    <property type="match status" value="1"/>
</dbReference>
<dbReference type="InterPro" id="IPR009057">
    <property type="entry name" value="Homeodomain-like_sf"/>
</dbReference>
<keyword evidence="3" id="KW-0804">Transcription</keyword>
<dbReference type="RefSeq" id="WP_309849286.1">
    <property type="nucleotide sequence ID" value="NZ_BAAAIU010000024.1"/>
</dbReference>
<keyword evidence="2 4" id="KW-0238">DNA-binding</keyword>
<keyword evidence="7" id="KW-1185">Reference proteome</keyword>
<evidence type="ECO:0000256" key="2">
    <source>
        <dbReference type="ARBA" id="ARBA00023125"/>
    </source>
</evidence>
<dbReference type="PANTHER" id="PTHR30055:SF160">
    <property type="entry name" value="TRANSCRIPTIONAL REGULATORY PROTEIN (PROBABLY ASNC-FAMILY)-RELATED"/>
    <property type="match status" value="1"/>
</dbReference>
<dbReference type="Proteomes" id="UP001247307">
    <property type="component" value="Unassembled WGS sequence"/>
</dbReference>
<dbReference type="FunFam" id="1.10.10.60:FF:000141">
    <property type="entry name" value="TetR family transcriptional regulator"/>
    <property type="match status" value="1"/>
</dbReference>
<dbReference type="InterPro" id="IPR001647">
    <property type="entry name" value="HTH_TetR"/>
</dbReference>
<keyword evidence="1" id="KW-0805">Transcription regulation</keyword>
<dbReference type="InterPro" id="IPR050109">
    <property type="entry name" value="HTH-type_TetR-like_transc_reg"/>
</dbReference>
<dbReference type="GO" id="GO:0000976">
    <property type="term" value="F:transcription cis-regulatory region binding"/>
    <property type="evidence" value="ECO:0007669"/>
    <property type="project" value="TreeGrafter"/>
</dbReference>
<evidence type="ECO:0000313" key="6">
    <source>
        <dbReference type="EMBL" id="MDR6891463.1"/>
    </source>
</evidence>
<evidence type="ECO:0000313" key="7">
    <source>
        <dbReference type="Proteomes" id="UP001247307"/>
    </source>
</evidence>
<organism evidence="6 7">
    <name type="scientific">Falsarthrobacter nasiphocae</name>
    <dbReference type="NCBI Taxonomy" id="189863"/>
    <lineage>
        <taxon>Bacteria</taxon>
        <taxon>Bacillati</taxon>
        <taxon>Actinomycetota</taxon>
        <taxon>Actinomycetes</taxon>
        <taxon>Micrococcales</taxon>
        <taxon>Micrococcaceae</taxon>
        <taxon>Falsarthrobacter</taxon>
    </lineage>
</organism>
<evidence type="ECO:0000259" key="5">
    <source>
        <dbReference type="PROSITE" id="PS50977"/>
    </source>
</evidence>
<protein>
    <submittedName>
        <fullName evidence="6">AcrR family transcriptional regulator</fullName>
    </submittedName>
</protein>
<feature type="domain" description="HTH tetR-type" evidence="5">
    <location>
        <begin position="19"/>
        <end position="79"/>
    </location>
</feature>
<dbReference type="SUPFAM" id="SSF46689">
    <property type="entry name" value="Homeodomain-like"/>
    <property type="match status" value="1"/>
</dbReference>
<proteinExistence type="predicted"/>
<dbReference type="GO" id="GO:0045892">
    <property type="term" value="P:negative regulation of DNA-templated transcription"/>
    <property type="evidence" value="ECO:0007669"/>
    <property type="project" value="UniProtKB-ARBA"/>
</dbReference>
<reference evidence="6" key="1">
    <citation type="submission" date="2023-07" db="EMBL/GenBank/DDBJ databases">
        <title>Sequencing the genomes of 1000 actinobacteria strains.</title>
        <authorList>
            <person name="Klenk H.-P."/>
        </authorList>
    </citation>
    <scope>NUCLEOTIDE SEQUENCE</scope>
    <source>
        <strain evidence="6">DSM 13988</strain>
    </source>
</reference>
<evidence type="ECO:0000256" key="4">
    <source>
        <dbReference type="PROSITE-ProRule" id="PRU00335"/>
    </source>
</evidence>
<dbReference type="Gene3D" id="1.10.357.10">
    <property type="entry name" value="Tetracycline Repressor, domain 2"/>
    <property type="match status" value="1"/>
</dbReference>
<dbReference type="PROSITE" id="PS01081">
    <property type="entry name" value="HTH_TETR_1"/>
    <property type="match status" value="1"/>
</dbReference>
<sequence>MTSPITPSPRPRAARIPAAERRAQLLTAAYEVFFENGFHGASMDDIADRASVSKPVLYQHFEGKDSLYLVLLDACIGSLAASLRDAMSSTTDNQKRIEATLRAFYTYAEKEHRGYRIIFNSDVAAMPEVAKRLELFHHNFMMSIAELLVEDTGMPQIEAELLARGLAGAAQISARGWAMQPHGERVSPERAVTIMTSLFWDGVALMPGLPK</sequence>
<comment type="caution">
    <text evidence="6">The sequence shown here is derived from an EMBL/GenBank/DDBJ whole genome shotgun (WGS) entry which is preliminary data.</text>
</comment>
<feature type="DNA-binding region" description="H-T-H motif" evidence="4">
    <location>
        <begin position="42"/>
        <end position="61"/>
    </location>
</feature>
<dbReference type="EMBL" id="JAVDUI010000001">
    <property type="protein sequence ID" value="MDR6891463.1"/>
    <property type="molecule type" value="Genomic_DNA"/>
</dbReference>
<dbReference type="AlphaFoldDB" id="A0AAE3YGF0"/>
<name>A0AAE3YGF0_9MICC</name>
<dbReference type="PROSITE" id="PS50977">
    <property type="entry name" value="HTH_TETR_2"/>
    <property type="match status" value="1"/>
</dbReference>
<evidence type="ECO:0000256" key="1">
    <source>
        <dbReference type="ARBA" id="ARBA00023015"/>
    </source>
</evidence>
<dbReference type="PRINTS" id="PR00455">
    <property type="entry name" value="HTHTETR"/>
</dbReference>
<dbReference type="PANTHER" id="PTHR30055">
    <property type="entry name" value="HTH-TYPE TRANSCRIPTIONAL REGULATOR RUTR"/>
    <property type="match status" value="1"/>
</dbReference>
<dbReference type="InterPro" id="IPR036271">
    <property type="entry name" value="Tet_transcr_reg_TetR-rel_C_sf"/>
</dbReference>
<evidence type="ECO:0000256" key="3">
    <source>
        <dbReference type="ARBA" id="ARBA00023163"/>
    </source>
</evidence>